<dbReference type="Proteomes" id="UP000789525">
    <property type="component" value="Unassembled WGS sequence"/>
</dbReference>
<comment type="caution">
    <text evidence="1">The sequence shown here is derived from an EMBL/GenBank/DDBJ whole genome shotgun (WGS) entry which is preliminary data.</text>
</comment>
<reference evidence="1" key="1">
    <citation type="submission" date="2021-06" db="EMBL/GenBank/DDBJ databases">
        <authorList>
            <person name="Kallberg Y."/>
            <person name="Tangrot J."/>
            <person name="Rosling A."/>
        </authorList>
    </citation>
    <scope>NUCLEOTIDE SEQUENCE</scope>
    <source>
        <strain evidence="1">CL356</strain>
    </source>
</reference>
<dbReference type="EMBL" id="CAJVPT010047258">
    <property type="protein sequence ID" value="CAG8739740.1"/>
    <property type="molecule type" value="Genomic_DNA"/>
</dbReference>
<evidence type="ECO:0000313" key="1">
    <source>
        <dbReference type="EMBL" id="CAG8739740.1"/>
    </source>
</evidence>
<accession>A0ACA9Q826</accession>
<feature type="non-terminal residue" evidence="1">
    <location>
        <position position="234"/>
    </location>
</feature>
<keyword evidence="2" id="KW-1185">Reference proteome</keyword>
<name>A0ACA9Q826_9GLOM</name>
<protein>
    <submittedName>
        <fullName evidence="1">16977_t:CDS:1</fullName>
    </submittedName>
</protein>
<sequence length="234" mass="26957">LTPAHTRRNIDIMDTNLHSYAGFELTEEPLLFSDPNNSTENSHFSVRLSVYKGIPTEGSQPDGKTFVPIGPVLTDRWMEAKLVDKYLDPNYRKEEYDRATKPGNTSQFKPFHLWDQSGALLETFPGDNKLFVDPSGKTEKEWDEEQEAKWKNIIVSMQQAKSKLPWSVYLRFHQPSANTKVKLVFTPTEVPSKFSVDQLKQVFKDHVKTPENIDVEFKSWAEAVQLHQKGELFL</sequence>
<organism evidence="1 2">
    <name type="scientific">Acaulospora colombiana</name>
    <dbReference type="NCBI Taxonomy" id="27376"/>
    <lineage>
        <taxon>Eukaryota</taxon>
        <taxon>Fungi</taxon>
        <taxon>Fungi incertae sedis</taxon>
        <taxon>Mucoromycota</taxon>
        <taxon>Glomeromycotina</taxon>
        <taxon>Glomeromycetes</taxon>
        <taxon>Diversisporales</taxon>
        <taxon>Acaulosporaceae</taxon>
        <taxon>Acaulospora</taxon>
    </lineage>
</organism>
<feature type="non-terminal residue" evidence="1">
    <location>
        <position position="1"/>
    </location>
</feature>
<evidence type="ECO:0000313" key="2">
    <source>
        <dbReference type="Proteomes" id="UP000789525"/>
    </source>
</evidence>
<proteinExistence type="predicted"/>
<gene>
    <name evidence="1" type="ORF">ACOLOM_LOCUS12108</name>
</gene>